<dbReference type="InterPro" id="IPR007110">
    <property type="entry name" value="Ig-like_dom"/>
</dbReference>
<dbReference type="InterPro" id="IPR050413">
    <property type="entry name" value="TCR_beta_variable"/>
</dbReference>
<dbReference type="GO" id="GO:0002376">
    <property type="term" value="P:immune system process"/>
    <property type="evidence" value="ECO:0007669"/>
    <property type="project" value="UniProtKB-KW"/>
</dbReference>
<dbReference type="SMART" id="SM00409">
    <property type="entry name" value="IG"/>
    <property type="match status" value="1"/>
</dbReference>
<dbReference type="Gene3D" id="2.60.40.10">
    <property type="entry name" value="Immunoglobulins"/>
    <property type="match status" value="1"/>
</dbReference>
<feature type="domain" description="Ig-like" evidence="3">
    <location>
        <begin position="25"/>
        <end position="135"/>
    </location>
</feature>
<dbReference type="PROSITE" id="PS50835">
    <property type="entry name" value="IG_LIKE"/>
    <property type="match status" value="1"/>
</dbReference>
<organism evidence="4 5">
    <name type="scientific">Mastacembelus armatus</name>
    <name type="common">zig-zag eel</name>
    <dbReference type="NCBI Taxonomy" id="205130"/>
    <lineage>
        <taxon>Eukaryota</taxon>
        <taxon>Metazoa</taxon>
        <taxon>Chordata</taxon>
        <taxon>Craniata</taxon>
        <taxon>Vertebrata</taxon>
        <taxon>Euteleostomi</taxon>
        <taxon>Actinopterygii</taxon>
        <taxon>Neopterygii</taxon>
        <taxon>Teleostei</taxon>
        <taxon>Neoteleostei</taxon>
        <taxon>Acanthomorphata</taxon>
        <taxon>Anabantaria</taxon>
        <taxon>Synbranchiformes</taxon>
        <taxon>Mastacembelidae</taxon>
        <taxon>Mastacembelus</taxon>
    </lineage>
</organism>
<dbReference type="Ensembl" id="ENSMAMT00000055661.1">
    <property type="protein sequence ID" value="ENSMAMP00000038193.1"/>
    <property type="gene ID" value="ENSMAMG00000027315.1"/>
</dbReference>
<dbReference type="InterPro" id="IPR036179">
    <property type="entry name" value="Ig-like_dom_sf"/>
</dbReference>
<dbReference type="GO" id="GO:0007166">
    <property type="term" value="P:cell surface receptor signaling pathway"/>
    <property type="evidence" value="ECO:0007669"/>
    <property type="project" value="TreeGrafter"/>
</dbReference>
<evidence type="ECO:0000259" key="3">
    <source>
        <dbReference type="PROSITE" id="PS50835"/>
    </source>
</evidence>
<dbReference type="SMART" id="SM00406">
    <property type="entry name" value="IGv"/>
    <property type="match status" value="1"/>
</dbReference>
<protein>
    <recommendedName>
        <fullName evidence="3">Ig-like domain-containing protein</fullName>
    </recommendedName>
</protein>
<reference evidence="4" key="2">
    <citation type="submission" date="2025-09" db="UniProtKB">
        <authorList>
            <consortium name="Ensembl"/>
        </authorList>
    </citation>
    <scope>IDENTIFICATION</scope>
</reference>
<dbReference type="InterPro" id="IPR003599">
    <property type="entry name" value="Ig_sub"/>
</dbReference>
<dbReference type="Pfam" id="PF07686">
    <property type="entry name" value="V-set"/>
    <property type="match status" value="1"/>
</dbReference>
<dbReference type="GO" id="GO:0005886">
    <property type="term" value="C:plasma membrane"/>
    <property type="evidence" value="ECO:0007669"/>
    <property type="project" value="TreeGrafter"/>
</dbReference>
<keyword evidence="2" id="KW-0391">Immunity</keyword>
<evidence type="ECO:0000256" key="2">
    <source>
        <dbReference type="ARBA" id="ARBA00022859"/>
    </source>
</evidence>
<keyword evidence="1" id="KW-0732">Signal</keyword>
<dbReference type="GeneTree" id="ENSGT00940000170858"/>
<dbReference type="Proteomes" id="UP000261640">
    <property type="component" value="Unplaced"/>
</dbReference>
<dbReference type="PANTHER" id="PTHR23268">
    <property type="entry name" value="T-CELL RECEPTOR BETA CHAIN"/>
    <property type="match status" value="1"/>
</dbReference>
<keyword evidence="5" id="KW-1185">Reference proteome</keyword>
<evidence type="ECO:0000256" key="1">
    <source>
        <dbReference type="ARBA" id="ARBA00022729"/>
    </source>
</evidence>
<name>A0A7N8WNU4_9TELE</name>
<dbReference type="AlphaFoldDB" id="A0A7N8WNU4"/>
<reference evidence="4" key="1">
    <citation type="submission" date="2025-08" db="UniProtKB">
        <authorList>
            <consortium name="Ensembl"/>
        </authorList>
    </citation>
    <scope>IDENTIFICATION</scope>
</reference>
<sequence length="148" mass="17080">MSVTHFYTEELRMIRFLFSCVCLGLDVRQSSSDLITKPGDRVQIFCSHDKTDYRVMLWYQRSPGETAMKLIGYLNYKDATMEEQYKKDFNISGDLVRPKEKQWSLTIPSVQEKDEAVYLCAASLHSAVADLRSVTKTHSRDTVYCSDT</sequence>
<dbReference type="PANTHER" id="PTHR23268:SF102">
    <property type="entry name" value="IMMUNOGLOBULIN V-SET DOMAIN-CONTAINING PROTEIN"/>
    <property type="match status" value="1"/>
</dbReference>
<dbReference type="InterPro" id="IPR013783">
    <property type="entry name" value="Ig-like_fold"/>
</dbReference>
<evidence type="ECO:0000313" key="5">
    <source>
        <dbReference type="Proteomes" id="UP000261640"/>
    </source>
</evidence>
<dbReference type="InParanoid" id="A0A7N8WNU4"/>
<evidence type="ECO:0000313" key="4">
    <source>
        <dbReference type="Ensembl" id="ENSMAMP00000038193.1"/>
    </source>
</evidence>
<accession>A0A7N8WNU4</accession>
<dbReference type="InterPro" id="IPR013106">
    <property type="entry name" value="Ig_V-set"/>
</dbReference>
<proteinExistence type="predicted"/>
<dbReference type="SUPFAM" id="SSF48726">
    <property type="entry name" value="Immunoglobulin"/>
    <property type="match status" value="1"/>
</dbReference>